<feature type="transmembrane region" description="Helical" evidence="5">
    <location>
        <begin position="194"/>
        <end position="214"/>
    </location>
</feature>
<feature type="transmembrane region" description="Helical" evidence="5">
    <location>
        <begin position="136"/>
        <end position="155"/>
    </location>
</feature>
<feature type="transmembrane region" description="Helical" evidence="5">
    <location>
        <begin position="226"/>
        <end position="245"/>
    </location>
</feature>
<feature type="transmembrane region" description="Helical" evidence="5">
    <location>
        <begin position="430"/>
        <end position="451"/>
    </location>
</feature>
<feature type="region of interest" description="Disordered" evidence="4">
    <location>
        <begin position="1"/>
        <end position="58"/>
    </location>
</feature>
<evidence type="ECO:0000256" key="3">
    <source>
        <dbReference type="ARBA" id="ARBA00023136"/>
    </source>
</evidence>
<feature type="domain" description="Major facilitator superfamily (MFS) profile" evidence="6">
    <location>
        <begin position="70"/>
        <end position="458"/>
    </location>
</feature>
<dbReference type="InterPro" id="IPR011701">
    <property type="entry name" value="MFS"/>
</dbReference>
<dbReference type="InterPro" id="IPR050327">
    <property type="entry name" value="Proton-linked_MCT"/>
</dbReference>
<keyword evidence="2 5" id="KW-1133">Transmembrane helix</keyword>
<dbReference type="InterPro" id="IPR020846">
    <property type="entry name" value="MFS_dom"/>
</dbReference>
<comment type="caution">
    <text evidence="7">The sequence shown here is derived from an EMBL/GenBank/DDBJ whole genome shotgun (WGS) entry which is preliminary data.</text>
</comment>
<dbReference type="EMBL" id="JAGIYZ010000011">
    <property type="protein sequence ID" value="MBP0464781.1"/>
    <property type="molecule type" value="Genomic_DNA"/>
</dbReference>
<name>A0ABS4ATW1_9PROT</name>
<evidence type="ECO:0000256" key="5">
    <source>
        <dbReference type="SAM" id="Phobius"/>
    </source>
</evidence>
<evidence type="ECO:0000313" key="7">
    <source>
        <dbReference type="EMBL" id="MBP0464781.1"/>
    </source>
</evidence>
<dbReference type="PANTHER" id="PTHR11360">
    <property type="entry name" value="MONOCARBOXYLATE TRANSPORTER"/>
    <property type="match status" value="1"/>
</dbReference>
<keyword evidence="1 5" id="KW-0812">Transmembrane</keyword>
<dbReference type="SUPFAM" id="SSF103473">
    <property type="entry name" value="MFS general substrate transporter"/>
    <property type="match status" value="1"/>
</dbReference>
<evidence type="ECO:0000313" key="8">
    <source>
        <dbReference type="Proteomes" id="UP000680815"/>
    </source>
</evidence>
<proteinExistence type="predicted"/>
<feature type="compositionally biased region" description="Basic and acidic residues" evidence="4">
    <location>
        <begin position="36"/>
        <end position="51"/>
    </location>
</feature>
<accession>A0ABS4ATW1</accession>
<gene>
    <name evidence="7" type="ORF">J5Y09_12745</name>
</gene>
<keyword evidence="3 5" id="KW-0472">Membrane</keyword>
<feature type="transmembrane region" description="Helical" evidence="5">
    <location>
        <begin position="105"/>
        <end position="124"/>
    </location>
</feature>
<protein>
    <submittedName>
        <fullName evidence="7">MFS transporter</fullName>
    </submittedName>
</protein>
<feature type="transmembrane region" description="Helical" evidence="5">
    <location>
        <begin position="71"/>
        <end position="93"/>
    </location>
</feature>
<keyword evidence="8" id="KW-1185">Reference proteome</keyword>
<feature type="transmembrane region" description="Helical" evidence="5">
    <location>
        <begin position="282"/>
        <end position="303"/>
    </location>
</feature>
<evidence type="ECO:0000256" key="4">
    <source>
        <dbReference type="SAM" id="MobiDB-lite"/>
    </source>
</evidence>
<organism evidence="7 8">
    <name type="scientific">Roseomonas nitratireducens</name>
    <dbReference type="NCBI Taxonomy" id="2820810"/>
    <lineage>
        <taxon>Bacteria</taxon>
        <taxon>Pseudomonadati</taxon>
        <taxon>Pseudomonadota</taxon>
        <taxon>Alphaproteobacteria</taxon>
        <taxon>Acetobacterales</taxon>
        <taxon>Roseomonadaceae</taxon>
        <taxon>Roseomonas</taxon>
    </lineage>
</organism>
<reference evidence="7 8" key="1">
    <citation type="submission" date="2021-03" db="EMBL/GenBank/DDBJ databases">
        <authorList>
            <person name="So Y."/>
        </authorList>
    </citation>
    <scope>NUCLEOTIDE SEQUENCE [LARGE SCALE GENOMIC DNA]</scope>
    <source>
        <strain evidence="7 8">PWR1</strain>
    </source>
</reference>
<evidence type="ECO:0000256" key="1">
    <source>
        <dbReference type="ARBA" id="ARBA00022692"/>
    </source>
</evidence>
<dbReference type="PANTHER" id="PTHR11360:SF284">
    <property type="entry name" value="EG:103B4.3 PROTEIN-RELATED"/>
    <property type="match status" value="1"/>
</dbReference>
<feature type="transmembrane region" description="Helical" evidence="5">
    <location>
        <begin position="367"/>
        <end position="387"/>
    </location>
</feature>
<evidence type="ECO:0000259" key="6">
    <source>
        <dbReference type="PROSITE" id="PS50850"/>
    </source>
</evidence>
<feature type="compositionally biased region" description="Low complexity" evidence="4">
    <location>
        <begin position="1"/>
        <end position="25"/>
    </location>
</feature>
<dbReference type="InterPro" id="IPR036259">
    <property type="entry name" value="MFS_trans_sf"/>
</dbReference>
<dbReference type="Proteomes" id="UP000680815">
    <property type="component" value="Unassembled WGS sequence"/>
</dbReference>
<dbReference type="RefSeq" id="WP_209352170.1">
    <property type="nucleotide sequence ID" value="NZ_JAGIYZ010000011.1"/>
</dbReference>
<feature type="transmembrane region" description="Helical" evidence="5">
    <location>
        <begin position="161"/>
        <end position="182"/>
    </location>
</feature>
<dbReference type="Pfam" id="PF07690">
    <property type="entry name" value="MFS_1"/>
    <property type="match status" value="1"/>
</dbReference>
<evidence type="ECO:0000256" key="2">
    <source>
        <dbReference type="ARBA" id="ARBA00022989"/>
    </source>
</evidence>
<sequence>MRGRAVPAEDGAPAAAPMHAIPRAHGPGGPGLPRPRPRDAAPRAWNRDPARADGPSGTLDERDALFPGWRVVAGAFIVCLVGFGAIYSCAAFAEEIAATFGASRISSSFILALSGACCFVVSGLTGPLADRVGPRALAVAGMATVALGLVSGAAARSMTELLMTYGVLVGLGAGFAYVPAMAAVQRWFVAARGLASGIAAAGVGFGTALVPPMAALLREFGDWRTAFLISGAAAALVGIAGALLLRPSPEACGLRPDGPEGVATAPSGEVPDLVIGTKRFGLFYLGTLLLQIPLALPFAHLVASARDLGVPPGDALGLLGVMGVGSIAGRFLIGAVADLAGRALVFLAVAGLSSLLTLLWAGADGLALLVVFAALFGAAYGGVIALLPAFAADVFGRRAAGTVIGIAYTGRGIALLGAPPGFAVLAEAAAGHGAATAIGAGLGLVGVALLLRVARHRHAG</sequence>
<dbReference type="PROSITE" id="PS50850">
    <property type="entry name" value="MFS"/>
    <property type="match status" value="1"/>
</dbReference>
<feature type="transmembrane region" description="Helical" evidence="5">
    <location>
        <begin position="399"/>
        <end position="418"/>
    </location>
</feature>
<feature type="transmembrane region" description="Helical" evidence="5">
    <location>
        <begin position="343"/>
        <end position="361"/>
    </location>
</feature>
<feature type="transmembrane region" description="Helical" evidence="5">
    <location>
        <begin position="315"/>
        <end position="336"/>
    </location>
</feature>
<dbReference type="Gene3D" id="1.20.1250.20">
    <property type="entry name" value="MFS general substrate transporter like domains"/>
    <property type="match status" value="2"/>
</dbReference>